<evidence type="ECO:0000256" key="1">
    <source>
        <dbReference type="SAM" id="MobiDB-lite"/>
    </source>
</evidence>
<dbReference type="Gene3D" id="3.40.50.1820">
    <property type="entry name" value="alpha/beta hydrolase"/>
    <property type="match status" value="1"/>
</dbReference>
<dbReference type="InterPro" id="IPR055803">
    <property type="entry name" value="DUF7379"/>
</dbReference>
<accession>A0ABS9YSF8</accession>
<dbReference type="InterPro" id="IPR029058">
    <property type="entry name" value="AB_hydrolase_fold"/>
</dbReference>
<dbReference type="Pfam" id="PF24063">
    <property type="entry name" value="DUF7363"/>
    <property type="match status" value="1"/>
</dbReference>
<evidence type="ECO:0000313" key="6">
    <source>
        <dbReference type="EMBL" id="MCI4674166.1"/>
    </source>
</evidence>
<dbReference type="Pfam" id="PF12770">
    <property type="entry name" value="CHAT"/>
    <property type="match status" value="1"/>
</dbReference>
<dbReference type="Pfam" id="PF24096">
    <property type="entry name" value="DUF7379"/>
    <property type="match status" value="1"/>
</dbReference>
<evidence type="ECO:0000259" key="3">
    <source>
        <dbReference type="Pfam" id="PF24062"/>
    </source>
</evidence>
<feature type="domain" description="DUF7379" evidence="5">
    <location>
        <begin position="223"/>
        <end position="416"/>
    </location>
</feature>
<dbReference type="InterPro" id="IPR055786">
    <property type="entry name" value="DUF7362"/>
</dbReference>
<gene>
    <name evidence="6" type="ORF">K9U37_04145</name>
</gene>
<dbReference type="EMBL" id="JAIVFL010000001">
    <property type="protein sequence ID" value="MCI4674166.1"/>
    <property type="molecule type" value="Genomic_DNA"/>
</dbReference>
<evidence type="ECO:0000259" key="5">
    <source>
        <dbReference type="Pfam" id="PF24096"/>
    </source>
</evidence>
<sequence length="1210" mass="130268">METQSFADGTLRVTYPDAFDPPTELREAVPGLRDADPLTLAVDDPTALIVGALGEQQFTLVRPLELAPTPGLGGARMASPESATWTVNLDVAADENAVILLDHDGVVSWQLPDRRTESKAPPTRGRADVARSTVTFELTVGDDTSAGGGLRDATGGLLPAIGRLRAHVLKFVAKAVAGQAMTFLERDVQRGLVVIKSHNPVQWELVSTLADVNLPCDRPARILLLVHGTFSSTLGSFAGLAATPEGRDFLEGAISSHDAVIGFDHPTLSRDPMENATDLLTRLQAAQLPVPPTIDVVCYSRGGLVARSLIEYLLPSSTWRANAGRVVFIGATNGGTSMVEPENWREFIDLYTNLAMASTRAIGLIWGSLPIAEIARGVIDGVGALVKYLVAYSIDGGGVPGLAAMKPDGDFVRQINQSQPGQPGSGTPWFVISSDFEPRLVSDDDRLRELPARLIKKLVDGLADQLFGTPNDLVVDTKSMSSIDAETGGFVADSLAFGANGRVYHLAYFIQPEVARALTDWLVGQRGSGVVPPGSVVQANLPRAAQRDIAVVDIDTPVSDVRRRLNSNTTWLVVRNTGGSISRGGGGFDRSSGSFINYPFDREMISTHIQGVPGTRSLNDAINFDDLPGSPIIDIGEVTPQPAIAADDRPPPDTVVVDGGRPIAVIPQPLPPMSLDEMVERPQPPGRPGPAQADRAEDAGDRAHLTAQMPDRVKLGGTVTVTCTLSHEGVIVNAGETFGEIEGFFPRDPNRAVVIQLIPMINAEIVGEGRVSIAMPKSGHVAPLFFDFIPTQLGSCEVWVVARQGELPLLSLSLKAVVEQELSGEPTTRPAEAGVPVAPPAEAERAQVLTIFETVDGNKVRYEYDMFDESLDISTHGVSPDLGDREQYVKGLFAEIEATRLNSQEDANNFLENLQDIGSNLFTQIFPENLQRELWKHRDDLKRLVVRSSEPFIPWELIHLKDPDAAARPQAALFLGQLGLVRWLNLPKVGYLPRTLRRRHGRVRSLCAKYGNRYTSTLAQIEEEEKFLKDKLDATPVDPTAGALRKMLNEGDFDIFHFAGHGLAKQDGSKQTVIQLGDVKQADGNFKGIFFSDDNVRANAELNKDGSGGPLVFLNACQVGQQNIELGSMGGFAHAFLGGGAGAFVSTLWSVGDKLARTFGEEFYKQLLAGETVSAAVRLAREAGRQSPDISWLAYVVYANPSAKLVAPPE</sequence>
<dbReference type="Pfam" id="PF24062">
    <property type="entry name" value="DUF7362"/>
    <property type="match status" value="1"/>
</dbReference>
<dbReference type="RefSeq" id="WP_243070633.1">
    <property type="nucleotide sequence ID" value="NZ_JAIVFL010000001.1"/>
</dbReference>
<protein>
    <submittedName>
        <fullName evidence="6">CHAT domain-containing protein</fullName>
    </submittedName>
</protein>
<reference evidence="6" key="1">
    <citation type="journal article" date="2022" name="ISME J.">
        <title>Identification of active gaseous-alkane degraders at natural gas seeps.</title>
        <authorList>
            <person name="Farhan Ul Haque M."/>
            <person name="Hernandez M."/>
            <person name="Crombie A.T."/>
            <person name="Murrell J.C."/>
        </authorList>
    </citation>
    <scope>NUCLEOTIDE SEQUENCE</scope>
    <source>
        <strain evidence="6">ANDR5</strain>
    </source>
</reference>
<feature type="domain" description="DUF7363" evidence="4">
    <location>
        <begin position="707"/>
        <end position="814"/>
    </location>
</feature>
<name>A0ABS9YSF8_9MYCO</name>
<evidence type="ECO:0000259" key="4">
    <source>
        <dbReference type="Pfam" id="PF24063"/>
    </source>
</evidence>
<feature type="domain" description="DUF7362" evidence="3">
    <location>
        <begin position="9"/>
        <end position="144"/>
    </location>
</feature>
<comment type="caution">
    <text evidence="6">The sequence shown here is derived from an EMBL/GenBank/DDBJ whole genome shotgun (WGS) entry which is preliminary data.</text>
</comment>
<keyword evidence="7" id="KW-1185">Reference proteome</keyword>
<proteinExistence type="predicted"/>
<evidence type="ECO:0000313" key="7">
    <source>
        <dbReference type="Proteomes" id="UP001139068"/>
    </source>
</evidence>
<feature type="region of interest" description="Disordered" evidence="1">
    <location>
        <begin position="666"/>
        <end position="699"/>
    </location>
</feature>
<evidence type="ECO:0000259" key="2">
    <source>
        <dbReference type="Pfam" id="PF12770"/>
    </source>
</evidence>
<dbReference type="InterPro" id="IPR024983">
    <property type="entry name" value="CHAT_dom"/>
</dbReference>
<dbReference type="Proteomes" id="UP001139068">
    <property type="component" value="Unassembled WGS sequence"/>
</dbReference>
<feature type="domain" description="CHAT" evidence="2">
    <location>
        <begin position="918"/>
        <end position="1189"/>
    </location>
</feature>
<organism evidence="6 7">
    <name type="scientific">Candidatus Mycolicibacterium alkanivorans</name>
    <dbReference type="NCBI Taxonomy" id="2954114"/>
    <lineage>
        <taxon>Bacteria</taxon>
        <taxon>Bacillati</taxon>
        <taxon>Actinomycetota</taxon>
        <taxon>Actinomycetes</taxon>
        <taxon>Mycobacteriales</taxon>
        <taxon>Mycobacteriaceae</taxon>
        <taxon>Mycolicibacterium</taxon>
    </lineage>
</organism>
<dbReference type="InterPro" id="IPR055787">
    <property type="entry name" value="DUF7363"/>
</dbReference>
<dbReference type="SUPFAM" id="SSF53474">
    <property type="entry name" value="alpha/beta-Hydrolases"/>
    <property type="match status" value="1"/>
</dbReference>